<comment type="caution">
    <text evidence="2">The sequence shown here is derived from an EMBL/GenBank/DDBJ whole genome shotgun (WGS) entry which is preliminary data.</text>
</comment>
<dbReference type="AlphaFoldDB" id="A0A699Z518"/>
<accession>A0A699Z518</accession>
<dbReference type="Proteomes" id="UP000485058">
    <property type="component" value="Unassembled WGS sequence"/>
</dbReference>
<proteinExistence type="predicted"/>
<protein>
    <submittedName>
        <fullName evidence="2">Uncharacterized protein</fullName>
    </submittedName>
</protein>
<reference evidence="2 3" key="1">
    <citation type="submission" date="2020-02" db="EMBL/GenBank/DDBJ databases">
        <title>Draft genome sequence of Haematococcus lacustris strain NIES-144.</title>
        <authorList>
            <person name="Morimoto D."/>
            <person name="Nakagawa S."/>
            <person name="Yoshida T."/>
            <person name="Sawayama S."/>
        </authorList>
    </citation>
    <scope>NUCLEOTIDE SEQUENCE [LARGE SCALE GENOMIC DNA]</scope>
    <source>
        <strain evidence="2 3">NIES-144</strain>
    </source>
</reference>
<gene>
    <name evidence="2" type="ORF">HaLaN_10507</name>
</gene>
<feature type="region of interest" description="Disordered" evidence="1">
    <location>
        <begin position="69"/>
        <end position="89"/>
    </location>
</feature>
<keyword evidence="3" id="KW-1185">Reference proteome</keyword>
<evidence type="ECO:0000313" key="2">
    <source>
        <dbReference type="EMBL" id="GFH14448.1"/>
    </source>
</evidence>
<organism evidence="2 3">
    <name type="scientific">Haematococcus lacustris</name>
    <name type="common">Green alga</name>
    <name type="synonym">Haematococcus pluvialis</name>
    <dbReference type="NCBI Taxonomy" id="44745"/>
    <lineage>
        <taxon>Eukaryota</taxon>
        <taxon>Viridiplantae</taxon>
        <taxon>Chlorophyta</taxon>
        <taxon>core chlorophytes</taxon>
        <taxon>Chlorophyceae</taxon>
        <taxon>CS clade</taxon>
        <taxon>Chlamydomonadales</taxon>
        <taxon>Haematococcaceae</taxon>
        <taxon>Haematococcus</taxon>
    </lineage>
</organism>
<evidence type="ECO:0000256" key="1">
    <source>
        <dbReference type="SAM" id="MobiDB-lite"/>
    </source>
</evidence>
<feature type="region of interest" description="Disordered" evidence="1">
    <location>
        <begin position="1"/>
        <end position="29"/>
    </location>
</feature>
<sequence>MPAQAIADTPQLLPVDCSSEDEKGKHVPSGPRLFRVAQLAIAQWKRAHSGDSGADQAGTMSDIASSVLRGRTTVSGAPLRPGIDTPAPT</sequence>
<dbReference type="EMBL" id="BLLF01000727">
    <property type="protein sequence ID" value="GFH14448.1"/>
    <property type="molecule type" value="Genomic_DNA"/>
</dbReference>
<name>A0A699Z518_HAELA</name>
<evidence type="ECO:0000313" key="3">
    <source>
        <dbReference type="Proteomes" id="UP000485058"/>
    </source>
</evidence>